<dbReference type="SUPFAM" id="SSF90257">
    <property type="entry name" value="Myosin rod fragments"/>
    <property type="match status" value="1"/>
</dbReference>
<feature type="compositionally biased region" description="Basic and acidic residues" evidence="2">
    <location>
        <begin position="175"/>
        <end position="190"/>
    </location>
</feature>
<keyword evidence="3" id="KW-1185">Reference proteome</keyword>
<feature type="region of interest" description="Disordered" evidence="2">
    <location>
        <begin position="167"/>
        <end position="190"/>
    </location>
</feature>
<protein>
    <recommendedName>
        <fullName evidence="5">Testis-expressed sequence 9 protein</fullName>
    </recommendedName>
</protein>
<feature type="coiled-coil region" evidence="1">
    <location>
        <begin position="204"/>
        <end position="277"/>
    </location>
</feature>
<reference evidence="4" key="2">
    <citation type="submission" date="2023-11" db="UniProtKB">
        <authorList>
            <consortium name="WormBaseParasite"/>
        </authorList>
    </citation>
    <scope>IDENTIFICATION</scope>
</reference>
<evidence type="ECO:0000313" key="4">
    <source>
        <dbReference type="WBParaSite" id="TREG1_36920.4"/>
    </source>
</evidence>
<keyword evidence="1" id="KW-0175">Coiled coil</keyword>
<evidence type="ECO:0000256" key="2">
    <source>
        <dbReference type="SAM" id="MobiDB-lite"/>
    </source>
</evidence>
<accession>A0AA85JNM0</accession>
<dbReference type="AlphaFoldDB" id="A0AA85JNM0"/>
<dbReference type="PANTHER" id="PTHR23313:SF0">
    <property type="entry name" value="TESTIS-EXPRESSED PROTEIN 9"/>
    <property type="match status" value="1"/>
</dbReference>
<proteinExistence type="predicted"/>
<reference evidence="3" key="1">
    <citation type="submission" date="2022-06" db="EMBL/GenBank/DDBJ databases">
        <authorList>
            <person name="Berger JAMES D."/>
            <person name="Berger JAMES D."/>
        </authorList>
    </citation>
    <scope>NUCLEOTIDE SEQUENCE [LARGE SCALE GENOMIC DNA]</scope>
</reference>
<evidence type="ECO:0000313" key="3">
    <source>
        <dbReference type="Proteomes" id="UP000050795"/>
    </source>
</evidence>
<feature type="coiled-coil region" evidence="1">
    <location>
        <begin position="120"/>
        <end position="161"/>
    </location>
</feature>
<evidence type="ECO:0008006" key="5">
    <source>
        <dbReference type="Google" id="ProtNLM"/>
    </source>
</evidence>
<name>A0AA85JNM0_TRIRE</name>
<evidence type="ECO:0000256" key="1">
    <source>
        <dbReference type="SAM" id="Coils"/>
    </source>
</evidence>
<dbReference type="Proteomes" id="UP000050795">
    <property type="component" value="Unassembled WGS sequence"/>
</dbReference>
<sequence length="314" mass="36495">MNLRPGDEGIEKECEYRYINSQLEAKTMHLLREADEILAHGAKSTNDDLCKASLTNSEYCSSLRQSVDTVEPTSEYLDKDNLNTASVDEVEYCDEPDRNEMNDRNILPEAAVGLSLKAQNRYLQAKVRVLLEENQKLNSQIAQQNEEGVRMKNRIQELEDERSRLHRVTSSHSNQLEKMKKSLSETRSHCSTLETEKTNYKKDYDSVKRSLDQQAAEIKALTTRLNRATEECDRYKAELEKVRSSTRENVDSLRHNVDNLMTENKRLERQKTELIGAFKKQMKLIDVLRRQKMLIEASKCLQITEEEFLKALDW</sequence>
<dbReference type="PANTHER" id="PTHR23313">
    <property type="entry name" value="TSEC1-RELATED"/>
    <property type="match status" value="1"/>
</dbReference>
<dbReference type="WBParaSite" id="TREG1_36920.4">
    <property type="protein sequence ID" value="TREG1_36920.4"/>
    <property type="gene ID" value="TREG1_36920"/>
</dbReference>
<dbReference type="Gene3D" id="1.10.287.1490">
    <property type="match status" value="1"/>
</dbReference>
<organism evidence="3 4">
    <name type="scientific">Trichobilharzia regenti</name>
    <name type="common">Nasal bird schistosome</name>
    <dbReference type="NCBI Taxonomy" id="157069"/>
    <lineage>
        <taxon>Eukaryota</taxon>
        <taxon>Metazoa</taxon>
        <taxon>Spiralia</taxon>
        <taxon>Lophotrochozoa</taxon>
        <taxon>Platyhelminthes</taxon>
        <taxon>Trematoda</taxon>
        <taxon>Digenea</taxon>
        <taxon>Strigeidida</taxon>
        <taxon>Schistosomatoidea</taxon>
        <taxon>Schistosomatidae</taxon>
        <taxon>Trichobilharzia</taxon>
    </lineage>
</organism>